<feature type="domain" description="CobQ/CobB/MinD/ParA nucleotide binding" evidence="8">
    <location>
        <begin position="5"/>
        <end position="227"/>
    </location>
</feature>
<dbReference type="InterPro" id="IPR027417">
    <property type="entry name" value="P-loop_NTPase"/>
</dbReference>
<organism evidence="9 10">
    <name type="scientific">Candidatus Nitrosotenuis uzonensis</name>
    <dbReference type="NCBI Taxonomy" id="1407055"/>
    <lineage>
        <taxon>Archaea</taxon>
        <taxon>Nitrososphaerota</taxon>
        <taxon>Candidatus Nitrosotenuis</taxon>
    </lineage>
</organism>
<proteinExistence type="inferred from homology"/>
<dbReference type="EMBL" id="CBTY010000006">
    <property type="protein sequence ID" value="CDI05074.1"/>
    <property type="molecule type" value="Genomic_DNA"/>
</dbReference>
<comment type="function">
    <text evidence="6 7">Catalyzes amidations at positions B, D, E, and G on adenosylcobyrinic A,C-diamide. NH(2) groups are provided by glutamine, and one molecule of ATP is hydrogenolyzed for each amidation.</text>
</comment>
<dbReference type="NCBIfam" id="TIGR00313">
    <property type="entry name" value="cobQ"/>
    <property type="match status" value="1"/>
</dbReference>
<dbReference type="Proteomes" id="UP000018159">
    <property type="component" value="Unassembled WGS sequence"/>
</dbReference>
<accession>V6AR62</accession>
<evidence type="ECO:0000313" key="9">
    <source>
        <dbReference type="EMBL" id="CDI05074.1"/>
    </source>
</evidence>
<dbReference type="UniPathway" id="UPA00148"/>
<evidence type="ECO:0000313" key="10">
    <source>
        <dbReference type="Proteomes" id="UP000018159"/>
    </source>
</evidence>
<dbReference type="STRING" id="1407055.NITUZ_140149"/>
<sequence>MSRTLMIQGTASGAGKTTLVAAFCRILANKGYNVAPFKSQNMSNYSYKWDGFEISQAQAMQAMAAKIEPSPHMNPILLKPLGNYRSSILLQGKFYKKMDANDYYEKFVLKHGMRVALDSFKILSQKYDLVIMEGAGSPAEINLQKFDIANMLLAERLNSPVILVADIEKGGSFASIIGTMSLLPKKHQKMVRGFLINKFQGNADLLKPGLRKIKQITSKSVLGVIPKIKMNLPNEDSLDDRIHLFNKGNRKKINSELDRLARTVSTHVDIKSIERLFA</sequence>
<dbReference type="Gene3D" id="3.40.50.300">
    <property type="entry name" value="P-loop containing nucleotide triphosphate hydrolases"/>
    <property type="match status" value="1"/>
</dbReference>
<reference evidence="9 10" key="1">
    <citation type="journal article" date="2013" name="PLoS ONE">
        <title>Enrichment and Genome Sequence of the Group I.1a Ammonia-Oxidizing Archaeon ?Ca. Nitrosotenuis uzonensis? Representing a Clade Globally.</title>
        <authorList>
            <person name="Lebedeva E.V."/>
            <person name="Hatzenpichler R."/>
            <person name="Pelletier E."/>
            <person name="Schuster N."/>
            <person name="Hauzmayer S."/>
            <person name="Bulaev A."/>
            <person name="Grigor'eva N.V."/>
            <person name="Galushko A."/>
            <person name="Schmid M."/>
            <person name="Palatinszky M."/>
            <person name="Le Paslier D."/>
            <person name="Daims H."/>
            <person name="Wagner M."/>
        </authorList>
    </citation>
    <scope>NUCLEOTIDE SEQUENCE [LARGE SCALE GENOMIC DNA]</scope>
    <source>
        <strain evidence="9 10">N4</strain>
    </source>
</reference>
<evidence type="ECO:0000256" key="3">
    <source>
        <dbReference type="ARBA" id="ARBA00014921"/>
    </source>
</evidence>
<dbReference type="HAMAP" id="MF_00028">
    <property type="entry name" value="CobQ"/>
    <property type="match status" value="1"/>
</dbReference>
<name>V6AR62_9ARCH</name>
<evidence type="ECO:0000259" key="8">
    <source>
        <dbReference type="Pfam" id="PF01656"/>
    </source>
</evidence>
<dbReference type="InterPro" id="IPR004459">
    <property type="entry name" value="CobQ_synth"/>
</dbReference>
<evidence type="ECO:0000256" key="2">
    <source>
        <dbReference type="ARBA" id="ARBA00006205"/>
    </source>
</evidence>
<dbReference type="GO" id="GO:0015420">
    <property type="term" value="F:ABC-type vitamin B12 transporter activity"/>
    <property type="evidence" value="ECO:0007669"/>
    <property type="project" value="UniProtKB-UniRule"/>
</dbReference>
<dbReference type="PANTHER" id="PTHR21343">
    <property type="entry name" value="DETHIOBIOTIN SYNTHETASE"/>
    <property type="match status" value="1"/>
</dbReference>
<protein>
    <recommendedName>
        <fullName evidence="3 7">Probable cobyric acid synthase</fullName>
    </recommendedName>
</protein>
<evidence type="ECO:0000256" key="1">
    <source>
        <dbReference type="ARBA" id="ARBA00004953"/>
    </source>
</evidence>
<comment type="similarity">
    <text evidence="2 7">Belongs to the CobB/CobQ family. CobQ subfamily.</text>
</comment>
<comment type="caution">
    <text evidence="7">Lacks conserved residue(s) required for the propagation of feature annotation.</text>
</comment>
<evidence type="ECO:0000256" key="6">
    <source>
        <dbReference type="ARBA" id="ARBA00025166"/>
    </source>
</evidence>
<keyword evidence="4 7" id="KW-0169">Cobalamin biosynthesis</keyword>
<gene>
    <name evidence="7" type="primary">cobQ</name>
    <name evidence="9" type="ORF">NITUZ_140149</name>
</gene>
<dbReference type="SUPFAM" id="SSF52540">
    <property type="entry name" value="P-loop containing nucleoside triphosphate hydrolases"/>
    <property type="match status" value="1"/>
</dbReference>
<comment type="caution">
    <text evidence="9">The sequence shown here is derived from an EMBL/GenBank/DDBJ whole genome shotgun (WGS) entry which is preliminary data.</text>
</comment>
<dbReference type="AlphaFoldDB" id="V6AR62"/>
<evidence type="ECO:0000256" key="5">
    <source>
        <dbReference type="ARBA" id="ARBA00022962"/>
    </source>
</evidence>
<dbReference type="PANTHER" id="PTHR21343:SF1">
    <property type="entry name" value="COBYRIC ACID SYNTHASE"/>
    <property type="match status" value="1"/>
</dbReference>
<evidence type="ECO:0000256" key="7">
    <source>
        <dbReference type="HAMAP-Rule" id="MF_00028"/>
    </source>
</evidence>
<keyword evidence="10" id="KW-1185">Reference proteome</keyword>
<dbReference type="InterPro" id="IPR002586">
    <property type="entry name" value="CobQ/CobB/MinD/ParA_Nub-bd_dom"/>
</dbReference>
<dbReference type="GO" id="GO:0003824">
    <property type="term" value="F:catalytic activity"/>
    <property type="evidence" value="ECO:0007669"/>
    <property type="project" value="InterPro"/>
</dbReference>
<evidence type="ECO:0000256" key="4">
    <source>
        <dbReference type="ARBA" id="ARBA00022573"/>
    </source>
</evidence>
<comment type="pathway">
    <text evidence="1 7">Cofactor biosynthesis; adenosylcobalamin biosynthesis.</text>
</comment>
<dbReference type="NCBIfam" id="NF001989">
    <property type="entry name" value="PRK00784.1"/>
    <property type="match status" value="1"/>
</dbReference>
<keyword evidence="5 7" id="KW-0315">Glutamine amidotransferase</keyword>
<dbReference type="RefSeq" id="WP_244443780.1">
    <property type="nucleotide sequence ID" value="NZ_CBTY010000006.1"/>
</dbReference>
<dbReference type="GO" id="GO:0009236">
    <property type="term" value="P:cobalamin biosynthetic process"/>
    <property type="evidence" value="ECO:0007669"/>
    <property type="project" value="UniProtKB-UniRule"/>
</dbReference>
<dbReference type="Pfam" id="PF01656">
    <property type="entry name" value="CbiA"/>
    <property type="match status" value="1"/>
</dbReference>